<dbReference type="AlphaFoldDB" id="A0A3L6RED8"/>
<feature type="region of interest" description="Disordered" evidence="1">
    <location>
        <begin position="113"/>
        <end position="165"/>
    </location>
</feature>
<dbReference type="EMBL" id="PQIB02000009">
    <property type="protein sequence ID" value="RLN01180.1"/>
    <property type="molecule type" value="Genomic_DNA"/>
</dbReference>
<evidence type="ECO:0000256" key="1">
    <source>
        <dbReference type="SAM" id="MobiDB-lite"/>
    </source>
</evidence>
<name>A0A3L6RED8_PANMI</name>
<feature type="compositionally biased region" description="Basic residues" evidence="1">
    <location>
        <begin position="84"/>
        <end position="96"/>
    </location>
</feature>
<accession>A0A3L6RED8</accession>
<feature type="region of interest" description="Disordered" evidence="1">
    <location>
        <begin position="76"/>
        <end position="96"/>
    </location>
</feature>
<gene>
    <name evidence="2" type="ORF">C2845_PM06G00630</name>
</gene>
<proteinExistence type="predicted"/>
<dbReference type="Proteomes" id="UP000275267">
    <property type="component" value="Unassembled WGS sequence"/>
</dbReference>
<evidence type="ECO:0000313" key="2">
    <source>
        <dbReference type="EMBL" id="RLN01180.1"/>
    </source>
</evidence>
<comment type="caution">
    <text evidence="2">The sequence shown here is derived from an EMBL/GenBank/DDBJ whole genome shotgun (WGS) entry which is preliminary data.</text>
</comment>
<protein>
    <submittedName>
        <fullName evidence="2">Uncharacterized protein</fullName>
    </submittedName>
</protein>
<reference evidence="3" key="1">
    <citation type="journal article" date="2019" name="Nat. Commun.">
        <title>The genome of broomcorn millet.</title>
        <authorList>
            <person name="Zou C."/>
            <person name="Miki D."/>
            <person name="Li D."/>
            <person name="Tang Q."/>
            <person name="Xiao L."/>
            <person name="Rajput S."/>
            <person name="Deng P."/>
            <person name="Jia W."/>
            <person name="Huang R."/>
            <person name="Zhang M."/>
            <person name="Sun Y."/>
            <person name="Hu J."/>
            <person name="Fu X."/>
            <person name="Schnable P.S."/>
            <person name="Li F."/>
            <person name="Zhang H."/>
            <person name="Feng B."/>
            <person name="Zhu X."/>
            <person name="Liu R."/>
            <person name="Schnable J.C."/>
            <person name="Zhu J.-K."/>
            <person name="Zhang H."/>
        </authorList>
    </citation>
    <scope>NUCLEOTIDE SEQUENCE [LARGE SCALE GENOMIC DNA]</scope>
</reference>
<keyword evidence="3" id="KW-1185">Reference proteome</keyword>
<evidence type="ECO:0000313" key="3">
    <source>
        <dbReference type="Proteomes" id="UP000275267"/>
    </source>
</evidence>
<sequence length="165" mass="18334">MASDRCVTCAFCELGPEALTRHDHLPATATHASAPGELRRLLGLVSAAASRSHVDPRRRIHRCIIPGAIGVSACRSPATDPSMHHHHPLRVRSRKKGKLESWQEYRLLAPATGRIRRRQGRGRHSFAREMDRPATQRTHEPPANNFTPGSCAESDDEEPMASRSR</sequence>
<organism evidence="2 3">
    <name type="scientific">Panicum miliaceum</name>
    <name type="common">Proso millet</name>
    <name type="synonym">Broomcorn millet</name>
    <dbReference type="NCBI Taxonomy" id="4540"/>
    <lineage>
        <taxon>Eukaryota</taxon>
        <taxon>Viridiplantae</taxon>
        <taxon>Streptophyta</taxon>
        <taxon>Embryophyta</taxon>
        <taxon>Tracheophyta</taxon>
        <taxon>Spermatophyta</taxon>
        <taxon>Magnoliopsida</taxon>
        <taxon>Liliopsida</taxon>
        <taxon>Poales</taxon>
        <taxon>Poaceae</taxon>
        <taxon>PACMAD clade</taxon>
        <taxon>Panicoideae</taxon>
        <taxon>Panicodae</taxon>
        <taxon>Paniceae</taxon>
        <taxon>Panicinae</taxon>
        <taxon>Panicum</taxon>
        <taxon>Panicum sect. Panicum</taxon>
    </lineage>
</organism>
<feature type="compositionally biased region" description="Basic and acidic residues" evidence="1">
    <location>
        <begin position="126"/>
        <end position="140"/>
    </location>
</feature>
<feature type="compositionally biased region" description="Basic residues" evidence="1">
    <location>
        <begin position="114"/>
        <end position="125"/>
    </location>
</feature>